<keyword evidence="3" id="KW-1185">Reference proteome</keyword>
<protein>
    <submittedName>
        <fullName evidence="4">Uncharacterized protein</fullName>
    </submittedName>
</protein>
<keyword evidence="2" id="KW-0812">Transmembrane</keyword>
<feature type="compositionally biased region" description="Basic and acidic residues" evidence="1">
    <location>
        <begin position="250"/>
        <end position="262"/>
    </location>
</feature>
<feature type="compositionally biased region" description="Basic and acidic residues" evidence="1">
    <location>
        <begin position="278"/>
        <end position="301"/>
    </location>
</feature>
<sequence>MDGDIHPFILFILLFFVSGSLMMMFCSKKKPHKEEGMSKKLRAKGSKGPIIKKDSAIIRISQAEKDKKSKAAEKHHQPAKPPTAPPAKPPEQKISKVVNDVVAGVGVGQHQKADKTSEETNSFIKKADPKKMKKMRFNSIEGPSLSLHGSLATSGDGTVPKTDDMLAENSTDPAFEKSNKKISAKGKQGEVLQKLGQAKKGEMPVQAKGKKIVQIKKMQKKVVVPRPPIPAGLRAKDSIMIIEDEKFEQEEMKRMKKEKKEAALQAKKEKKKVGVGLEAKDRPEEKISSKDKVDQSKDKTKEKKKKVGAHAGGLEAKDSMIDQPEEGFSSKDEGGGIVLDFLRKDGPLSLEGADNDEEDEEMKEEAKGKPTKEPKAGKSEVKSSKESNKDDENSDPSN</sequence>
<feature type="compositionally biased region" description="Pro residues" evidence="1">
    <location>
        <begin position="79"/>
        <end position="89"/>
    </location>
</feature>
<organism evidence="3 4">
    <name type="scientific">Meloidogyne floridensis</name>
    <dbReference type="NCBI Taxonomy" id="298350"/>
    <lineage>
        <taxon>Eukaryota</taxon>
        <taxon>Metazoa</taxon>
        <taxon>Ecdysozoa</taxon>
        <taxon>Nematoda</taxon>
        <taxon>Chromadorea</taxon>
        <taxon>Rhabditida</taxon>
        <taxon>Tylenchina</taxon>
        <taxon>Tylenchomorpha</taxon>
        <taxon>Tylenchoidea</taxon>
        <taxon>Meloidogynidae</taxon>
        <taxon>Meloidogyninae</taxon>
        <taxon>Meloidogyne</taxon>
    </lineage>
</organism>
<proteinExistence type="predicted"/>
<feature type="region of interest" description="Disordered" evidence="1">
    <location>
        <begin position="107"/>
        <end position="188"/>
    </location>
</feature>
<feature type="compositionally biased region" description="Basic and acidic residues" evidence="1">
    <location>
        <begin position="63"/>
        <end position="76"/>
    </location>
</feature>
<feature type="region of interest" description="Disordered" evidence="1">
    <location>
        <begin position="63"/>
        <end position="91"/>
    </location>
</feature>
<feature type="compositionally biased region" description="Acidic residues" evidence="1">
    <location>
        <begin position="353"/>
        <end position="363"/>
    </location>
</feature>
<name>A0A915NM63_9BILA</name>
<feature type="compositionally biased region" description="Basic and acidic residues" evidence="1">
    <location>
        <begin position="364"/>
        <end position="391"/>
    </location>
</feature>
<accession>A0A915NM63</accession>
<dbReference type="WBParaSite" id="scf7180000420103.g4727">
    <property type="protein sequence ID" value="scf7180000420103.g4727"/>
    <property type="gene ID" value="scf7180000420103.g4727"/>
</dbReference>
<dbReference type="Proteomes" id="UP000887560">
    <property type="component" value="Unplaced"/>
</dbReference>
<keyword evidence="2" id="KW-1133">Transmembrane helix</keyword>
<evidence type="ECO:0000256" key="2">
    <source>
        <dbReference type="SAM" id="Phobius"/>
    </source>
</evidence>
<reference evidence="4" key="1">
    <citation type="submission" date="2022-11" db="UniProtKB">
        <authorList>
            <consortium name="WormBaseParasite"/>
        </authorList>
    </citation>
    <scope>IDENTIFICATION</scope>
</reference>
<feature type="region of interest" description="Disordered" evidence="1">
    <location>
        <begin position="250"/>
        <end position="398"/>
    </location>
</feature>
<evidence type="ECO:0000313" key="4">
    <source>
        <dbReference type="WBParaSite" id="scf7180000420103.g4727"/>
    </source>
</evidence>
<dbReference type="AlphaFoldDB" id="A0A915NM63"/>
<evidence type="ECO:0000256" key="1">
    <source>
        <dbReference type="SAM" id="MobiDB-lite"/>
    </source>
</evidence>
<evidence type="ECO:0000313" key="3">
    <source>
        <dbReference type="Proteomes" id="UP000887560"/>
    </source>
</evidence>
<feature type="transmembrane region" description="Helical" evidence="2">
    <location>
        <begin position="6"/>
        <end position="27"/>
    </location>
</feature>
<keyword evidence="2" id="KW-0472">Membrane</keyword>